<evidence type="ECO:0000256" key="2">
    <source>
        <dbReference type="ARBA" id="ARBA00010045"/>
    </source>
</evidence>
<keyword evidence="6" id="KW-0460">Magnesium</keyword>
<accession>A0A097J1C3</accession>
<protein>
    <submittedName>
        <fullName evidence="9">I-TevI homing endonuclease</fullName>
    </submittedName>
</protein>
<dbReference type="PROSITE" id="PS50164">
    <property type="entry name" value="GIY_YIG"/>
    <property type="match status" value="1"/>
</dbReference>
<dbReference type="InterPro" id="IPR048681">
    <property type="entry name" value="I-TevI_DNA-bd"/>
</dbReference>
<keyword evidence="10" id="KW-1185">Reference proteome</keyword>
<dbReference type="SMR" id="A0A097J1C3"/>
<proteinExistence type="predicted"/>
<dbReference type="GO" id="GO:0006314">
    <property type="term" value="P:intron homing"/>
    <property type="evidence" value="ECO:0007669"/>
    <property type="project" value="UniProtKB-KW"/>
</dbReference>
<dbReference type="GeneID" id="22113981"/>
<comment type="cofactor">
    <cofactor evidence="1">
        <name>Mg(2+)</name>
        <dbReference type="ChEBI" id="CHEBI:18420"/>
    </cofactor>
</comment>
<gene>
    <name evidence="9" type="primary">I-TevI</name>
    <name evidence="9" type="ORF">RB3_231</name>
</gene>
<organismHost>
    <name type="scientific">Escherichia coli</name>
    <dbReference type="NCBI Taxonomy" id="562"/>
</organismHost>
<dbReference type="RefSeq" id="YP_009098617.1">
    <property type="nucleotide sequence ID" value="NC_025419.1"/>
</dbReference>
<dbReference type="InterPro" id="IPR003611">
    <property type="entry name" value="NUMOD3"/>
</dbReference>
<dbReference type="SUPFAM" id="SSF82771">
    <property type="entry name" value="GIY-YIG endonuclease"/>
    <property type="match status" value="1"/>
</dbReference>
<dbReference type="SMART" id="SM00496">
    <property type="entry name" value="IENR2"/>
    <property type="match status" value="2"/>
</dbReference>
<reference evidence="9 10" key="1">
    <citation type="submission" date="2014-09" db="EMBL/GenBank/DDBJ databases">
        <title>Complete Genome Sequences of T4-like Bacteriophages RB3, RB5, RB6, RB7, RB9, RB10, RB27, RB33, RB55, RB59, and RB68.</title>
        <authorList>
            <person name="Yaung S.J."/>
            <person name="Esvelt K.M."/>
            <person name="Church G.M."/>
        </authorList>
    </citation>
    <scope>NUCLEOTIDE SEQUENCE [LARGE SCALE GENOMIC DNA]</scope>
</reference>
<dbReference type="Gene3D" id="3.40.1440.10">
    <property type="entry name" value="GIY-YIG endonuclease"/>
    <property type="match status" value="1"/>
</dbReference>
<evidence type="ECO:0000313" key="10">
    <source>
        <dbReference type="Proteomes" id="UP000029934"/>
    </source>
</evidence>
<evidence type="ECO:0000259" key="8">
    <source>
        <dbReference type="PROSITE" id="PS50164"/>
    </source>
</evidence>
<dbReference type="KEGG" id="vg:22113981"/>
<evidence type="ECO:0000256" key="4">
    <source>
        <dbReference type="ARBA" id="ARBA00022759"/>
    </source>
</evidence>
<feature type="domain" description="GIY-YIG" evidence="8">
    <location>
        <begin position="1"/>
        <end position="88"/>
    </location>
</feature>
<name>A0A097J1C3_BPR03</name>
<dbReference type="InterPro" id="IPR035901">
    <property type="entry name" value="GIY-YIG_endonuc_sf"/>
</dbReference>
<evidence type="ECO:0000256" key="5">
    <source>
        <dbReference type="ARBA" id="ARBA00022801"/>
    </source>
</evidence>
<dbReference type="InterPro" id="IPR000305">
    <property type="entry name" value="GIY-YIG_endonuc"/>
</dbReference>
<dbReference type="Pfam" id="PF01541">
    <property type="entry name" value="GIY-YIG"/>
    <property type="match status" value="1"/>
</dbReference>
<keyword evidence="3" id="KW-0540">Nuclease</keyword>
<dbReference type="Pfam" id="PF22635">
    <property type="entry name" value="I-TevI_ZnF"/>
    <property type="match status" value="1"/>
</dbReference>
<dbReference type="CDD" id="cd00283">
    <property type="entry name" value="GIY-YIG_Cterm"/>
    <property type="match status" value="1"/>
</dbReference>
<evidence type="ECO:0000256" key="3">
    <source>
        <dbReference type="ARBA" id="ARBA00022722"/>
    </source>
</evidence>
<dbReference type="GO" id="GO:0003677">
    <property type="term" value="F:DNA binding"/>
    <property type="evidence" value="ECO:0007669"/>
    <property type="project" value="InterPro"/>
</dbReference>
<dbReference type="OrthoDB" id="6574at10239"/>
<dbReference type="InterPro" id="IPR006350">
    <property type="entry name" value="Intron_endoG1"/>
</dbReference>
<dbReference type="SMART" id="SM00465">
    <property type="entry name" value="GIYc"/>
    <property type="match status" value="1"/>
</dbReference>
<evidence type="ECO:0000256" key="1">
    <source>
        <dbReference type="ARBA" id="ARBA00001946"/>
    </source>
</evidence>
<comment type="similarity">
    <text evidence="2">To endonucleases of group I introns of fungi and phage.</text>
</comment>
<sequence length="245" mass="28232">MKSGIYQIKNTLNNKVYVGSAKDFEKRWKRHFKDLEKGCHSSIKLQRSFNKHGNVFECSILEEIPYEKDLIIERENFWIKELNSKINGYNIADATFGDTCSTHPLKEEIIKKRSETVKAKMLKLGPDGRKALYSKPGSKNGRWNPETHKFCKCGVRIQTSAYTCSKCRNRSGENNSFFNHKHSDITKSKISEKMKGKKPSNIKKISCDGVIFDCAADAARHFKISSGLVTYRVKSDKWNWFYINA</sequence>
<evidence type="ECO:0000256" key="6">
    <source>
        <dbReference type="ARBA" id="ARBA00022842"/>
    </source>
</evidence>
<evidence type="ECO:0000313" key="9">
    <source>
        <dbReference type="EMBL" id="AIT72967.1"/>
    </source>
</evidence>
<evidence type="ECO:0000256" key="7">
    <source>
        <dbReference type="ARBA" id="ARBA00022886"/>
    </source>
</evidence>
<dbReference type="SUPFAM" id="SSF64496">
    <property type="entry name" value="DNA-binding domain of intron-encoded endonucleases"/>
    <property type="match status" value="1"/>
</dbReference>
<dbReference type="FunFam" id="3.40.1440.10:FF:000007">
    <property type="entry name" value="I-TevI homing endonuclease"/>
    <property type="match status" value="1"/>
</dbReference>
<dbReference type="GO" id="GO:0016787">
    <property type="term" value="F:hydrolase activity"/>
    <property type="evidence" value="ECO:0007669"/>
    <property type="project" value="UniProtKB-KW"/>
</dbReference>
<organism evidence="9 10">
    <name type="scientific">Enterobacteria phage RB3</name>
    <name type="common">Bacteriophage RB3</name>
    <dbReference type="NCBI Taxonomy" id="31533"/>
    <lineage>
        <taxon>Viruses</taxon>
        <taxon>Duplodnaviria</taxon>
        <taxon>Heunggongvirae</taxon>
        <taxon>Uroviricota</taxon>
        <taxon>Caudoviricetes</taxon>
        <taxon>Pantevenvirales</taxon>
        <taxon>Straboviridae</taxon>
        <taxon>Tevenvirinae</taxon>
        <taxon>Tequatrovirus</taxon>
        <taxon>Tequatrovirus RB3</taxon>
    </lineage>
</organism>
<keyword evidence="5" id="KW-0378">Hydrolase</keyword>
<dbReference type="Proteomes" id="UP000029934">
    <property type="component" value="Segment"/>
</dbReference>
<dbReference type="NCBIfam" id="TIGR01453">
    <property type="entry name" value="grpIintron_endo"/>
    <property type="match status" value="1"/>
</dbReference>
<keyword evidence="7" id="KW-0404">Intron homing</keyword>
<dbReference type="CDD" id="cd10437">
    <property type="entry name" value="GIY-YIG_HE_I-TevI_like"/>
    <property type="match status" value="1"/>
</dbReference>
<dbReference type="InterPro" id="IPR059131">
    <property type="entry name" value="I-TevI_ZnF"/>
</dbReference>
<dbReference type="Pfam" id="PF20987">
    <property type="entry name" value="I-TevI_DNA-bd"/>
    <property type="match status" value="1"/>
</dbReference>
<keyword evidence="4 9" id="KW-0255">Endonuclease</keyword>
<dbReference type="GO" id="GO:0004519">
    <property type="term" value="F:endonuclease activity"/>
    <property type="evidence" value="ECO:0007669"/>
    <property type="project" value="UniProtKB-KW"/>
</dbReference>
<dbReference type="EMBL" id="KM606994">
    <property type="protein sequence ID" value="AIT72967.1"/>
    <property type="molecule type" value="Genomic_DNA"/>
</dbReference>